<keyword evidence="3" id="KW-1185">Reference proteome</keyword>
<dbReference type="NCBIfam" id="TIGR01444">
    <property type="entry name" value="fkbM_fam"/>
    <property type="match status" value="1"/>
</dbReference>
<dbReference type="InterPro" id="IPR006342">
    <property type="entry name" value="FkbM_mtfrase"/>
</dbReference>
<dbReference type="Pfam" id="PF05050">
    <property type="entry name" value="Methyltransf_21"/>
    <property type="match status" value="1"/>
</dbReference>
<dbReference type="AlphaFoldDB" id="A0A6J8E257"/>
<gene>
    <name evidence="2" type="ORF">MCOR_47312</name>
</gene>
<evidence type="ECO:0000313" key="2">
    <source>
        <dbReference type="EMBL" id="CAC5414530.1"/>
    </source>
</evidence>
<dbReference type="PANTHER" id="PTHR34203">
    <property type="entry name" value="METHYLTRANSFERASE, FKBM FAMILY PROTEIN"/>
    <property type="match status" value="1"/>
</dbReference>
<dbReference type="EMBL" id="CACVKT020008350">
    <property type="protein sequence ID" value="CAC5414530.1"/>
    <property type="molecule type" value="Genomic_DNA"/>
</dbReference>
<dbReference type="InterPro" id="IPR052514">
    <property type="entry name" value="SAM-dependent_MTase"/>
</dbReference>
<evidence type="ECO:0000259" key="1">
    <source>
        <dbReference type="Pfam" id="PF05050"/>
    </source>
</evidence>
<sequence>MRIHKMKLLFKILVLLVFLWLFHAFIRKATPKHHGPFPDFIYEEEDAFGRVIARDLRGWVIDENLCDGKITDDFVLVHLGNPPNPPIYVYPMDIDEYVSTDIIMTGQYESHNVEIMIQYMKRFPNAVFLDLGAFVGSFSIAIAALGYKVVAVECLKSSVKRLYASMQEAGVSDRMSIIHNAVSDKHVRAVVDTEPGNVGLTYVIESKSEGNETVDVMVLDDLLEIFQFKQVIIKMDVHQYEDMVLNGAYSFFKQVDVEAVLMEFIHHRSDQYDNDGKFIIDFMESHGFEPDVPEYKKHDYKKWTMPDILFKRIKPFSHTDKGHIIE</sequence>
<protein>
    <recommendedName>
        <fullName evidence="1">Methyltransferase FkbM domain-containing protein</fullName>
    </recommendedName>
</protein>
<evidence type="ECO:0000313" key="3">
    <source>
        <dbReference type="Proteomes" id="UP000507470"/>
    </source>
</evidence>
<dbReference type="Proteomes" id="UP000507470">
    <property type="component" value="Unassembled WGS sequence"/>
</dbReference>
<feature type="domain" description="Methyltransferase FkbM" evidence="1">
    <location>
        <begin position="132"/>
        <end position="289"/>
    </location>
</feature>
<dbReference type="PANTHER" id="PTHR34203:SF15">
    <property type="entry name" value="SLL1173 PROTEIN"/>
    <property type="match status" value="1"/>
</dbReference>
<proteinExistence type="predicted"/>
<organism evidence="2 3">
    <name type="scientific">Mytilus coruscus</name>
    <name type="common">Sea mussel</name>
    <dbReference type="NCBI Taxonomy" id="42192"/>
    <lineage>
        <taxon>Eukaryota</taxon>
        <taxon>Metazoa</taxon>
        <taxon>Spiralia</taxon>
        <taxon>Lophotrochozoa</taxon>
        <taxon>Mollusca</taxon>
        <taxon>Bivalvia</taxon>
        <taxon>Autobranchia</taxon>
        <taxon>Pteriomorphia</taxon>
        <taxon>Mytilida</taxon>
        <taxon>Mytiloidea</taxon>
        <taxon>Mytilidae</taxon>
        <taxon>Mytilinae</taxon>
        <taxon>Mytilus</taxon>
    </lineage>
</organism>
<dbReference type="InterPro" id="IPR029063">
    <property type="entry name" value="SAM-dependent_MTases_sf"/>
</dbReference>
<name>A0A6J8E257_MYTCO</name>
<dbReference type="SUPFAM" id="SSF53335">
    <property type="entry name" value="S-adenosyl-L-methionine-dependent methyltransferases"/>
    <property type="match status" value="1"/>
</dbReference>
<accession>A0A6J8E257</accession>
<dbReference type="Gene3D" id="3.40.50.150">
    <property type="entry name" value="Vaccinia Virus protein VP39"/>
    <property type="match status" value="1"/>
</dbReference>
<dbReference type="OrthoDB" id="6065651at2759"/>
<reference evidence="2 3" key="1">
    <citation type="submission" date="2020-06" db="EMBL/GenBank/DDBJ databases">
        <authorList>
            <person name="Li R."/>
            <person name="Bekaert M."/>
        </authorList>
    </citation>
    <scope>NUCLEOTIDE SEQUENCE [LARGE SCALE GENOMIC DNA]</scope>
    <source>
        <strain evidence="3">wild</strain>
    </source>
</reference>